<evidence type="ECO:0000313" key="2">
    <source>
        <dbReference type="EMBL" id="WPB02060.1"/>
    </source>
</evidence>
<organism evidence="2 3">
    <name type="scientific">Cercospora beticola</name>
    <name type="common">Sugarbeet leaf spot fungus</name>
    <dbReference type="NCBI Taxonomy" id="122368"/>
    <lineage>
        <taxon>Eukaryota</taxon>
        <taxon>Fungi</taxon>
        <taxon>Dikarya</taxon>
        <taxon>Ascomycota</taxon>
        <taxon>Pezizomycotina</taxon>
        <taxon>Dothideomycetes</taxon>
        <taxon>Dothideomycetidae</taxon>
        <taxon>Mycosphaerellales</taxon>
        <taxon>Mycosphaerellaceae</taxon>
        <taxon>Cercospora</taxon>
    </lineage>
</organism>
<dbReference type="RefSeq" id="XP_023452374.2">
    <property type="nucleotide sequence ID" value="XM_023597503.2"/>
</dbReference>
<proteinExistence type="predicted"/>
<name>A0ABZ0NR85_CERBT</name>
<keyword evidence="1" id="KW-0732">Signal</keyword>
<reference evidence="2 3" key="1">
    <citation type="submission" date="2023-09" db="EMBL/GenBank/DDBJ databases">
        <title>Complete-Gapless Cercospora beticola genome.</title>
        <authorList>
            <person name="Wyatt N.A."/>
            <person name="Spanner R.E."/>
            <person name="Bolton M.D."/>
        </authorList>
    </citation>
    <scope>NUCLEOTIDE SEQUENCE [LARGE SCALE GENOMIC DNA]</scope>
    <source>
        <strain evidence="2">Cb09-40</strain>
    </source>
</reference>
<accession>A0ABZ0NR85</accession>
<dbReference type="EMBL" id="CP134187">
    <property type="protein sequence ID" value="WPB02060.1"/>
    <property type="molecule type" value="Genomic_DNA"/>
</dbReference>
<feature type="signal peptide" evidence="1">
    <location>
        <begin position="1"/>
        <end position="17"/>
    </location>
</feature>
<protein>
    <submittedName>
        <fullName evidence="2">Uncharacterized protein</fullName>
    </submittedName>
</protein>
<evidence type="ECO:0000256" key="1">
    <source>
        <dbReference type="SAM" id="SignalP"/>
    </source>
</evidence>
<gene>
    <name evidence="2" type="ORF">RHO25_006694</name>
</gene>
<evidence type="ECO:0000313" key="3">
    <source>
        <dbReference type="Proteomes" id="UP001302367"/>
    </source>
</evidence>
<dbReference type="GeneID" id="35428598"/>
<keyword evidence="3" id="KW-1185">Reference proteome</keyword>
<feature type="chain" id="PRO_5047077941" evidence="1">
    <location>
        <begin position="18"/>
        <end position="52"/>
    </location>
</feature>
<sequence>MKATILALFLSATGALAAPVAEPEAEAAGAQTYEHYGKYGFVDQTLKFSLLI</sequence>
<dbReference type="Proteomes" id="UP001302367">
    <property type="component" value="Chromosome 4"/>
</dbReference>